<dbReference type="Gene3D" id="3.40.50.1980">
    <property type="entry name" value="Nitrogenase molybdenum iron protein domain"/>
    <property type="match status" value="2"/>
</dbReference>
<dbReference type="CDD" id="cd01144">
    <property type="entry name" value="BtuF"/>
    <property type="match status" value="1"/>
</dbReference>
<dbReference type="InterPro" id="IPR050902">
    <property type="entry name" value="ABC_Transporter_SBP"/>
</dbReference>
<dbReference type="STRING" id="152573.SAMN04488051_11428"/>
<gene>
    <name evidence="4" type="ORF">SAMN04488051_11428</name>
</gene>
<keyword evidence="5" id="KW-1185">Reference proteome</keyword>
<dbReference type="NCBIfam" id="NF038402">
    <property type="entry name" value="TroA_like"/>
    <property type="match status" value="1"/>
</dbReference>
<protein>
    <submittedName>
        <fullName evidence="4">Vitamin B12 transport system substrate-binding protein</fullName>
    </submittedName>
</protein>
<feature type="domain" description="Fe/B12 periplasmic-binding" evidence="3">
    <location>
        <begin position="22"/>
        <end position="275"/>
    </location>
</feature>
<dbReference type="PANTHER" id="PTHR30535:SF34">
    <property type="entry name" value="MOLYBDATE-BINDING PROTEIN MOLA"/>
    <property type="match status" value="1"/>
</dbReference>
<dbReference type="PROSITE" id="PS50983">
    <property type="entry name" value="FE_B12_PBP"/>
    <property type="match status" value="1"/>
</dbReference>
<evidence type="ECO:0000313" key="4">
    <source>
        <dbReference type="EMBL" id="SEB02151.1"/>
    </source>
</evidence>
<evidence type="ECO:0000256" key="1">
    <source>
        <dbReference type="ARBA" id="ARBA00022729"/>
    </source>
</evidence>
<dbReference type="Proteomes" id="UP000198773">
    <property type="component" value="Unassembled WGS sequence"/>
</dbReference>
<organism evidence="4 5">
    <name type="scientific">Alkalimonas amylolytica</name>
    <dbReference type="NCBI Taxonomy" id="152573"/>
    <lineage>
        <taxon>Bacteria</taxon>
        <taxon>Pseudomonadati</taxon>
        <taxon>Pseudomonadota</taxon>
        <taxon>Gammaproteobacteria</taxon>
        <taxon>Alkalimonas</taxon>
    </lineage>
</organism>
<evidence type="ECO:0000256" key="2">
    <source>
        <dbReference type="SAM" id="Coils"/>
    </source>
</evidence>
<dbReference type="SUPFAM" id="SSF53807">
    <property type="entry name" value="Helical backbone' metal receptor"/>
    <property type="match status" value="1"/>
</dbReference>
<dbReference type="InterPro" id="IPR054828">
    <property type="entry name" value="Vit_B12_bind_prot"/>
</dbReference>
<dbReference type="PANTHER" id="PTHR30535">
    <property type="entry name" value="VITAMIN B12-BINDING PROTEIN"/>
    <property type="match status" value="1"/>
</dbReference>
<dbReference type="RefSeq" id="WP_091345307.1">
    <property type="nucleotide sequence ID" value="NZ_FNRM01000014.1"/>
</dbReference>
<dbReference type="EMBL" id="FNRM01000014">
    <property type="protein sequence ID" value="SEB02151.1"/>
    <property type="molecule type" value="Genomic_DNA"/>
</dbReference>
<dbReference type="InterPro" id="IPR002491">
    <property type="entry name" value="ABC_transptr_periplasmic_BD"/>
</dbReference>
<dbReference type="AlphaFoldDB" id="A0A1H4FYE9"/>
<accession>A0A1H4FYE9</accession>
<keyword evidence="2" id="KW-0175">Coiled coil</keyword>
<keyword evidence="1" id="KW-0732">Signal</keyword>
<feature type="coiled-coil region" evidence="2">
    <location>
        <begin position="121"/>
        <end position="148"/>
    </location>
</feature>
<dbReference type="Pfam" id="PF01497">
    <property type="entry name" value="Peripla_BP_2"/>
    <property type="match status" value="1"/>
</dbReference>
<evidence type="ECO:0000259" key="3">
    <source>
        <dbReference type="PROSITE" id="PS50983"/>
    </source>
</evidence>
<dbReference type="OrthoDB" id="6495095at2"/>
<reference evidence="4 5" key="1">
    <citation type="submission" date="2016-10" db="EMBL/GenBank/DDBJ databases">
        <authorList>
            <person name="de Groot N.N."/>
        </authorList>
    </citation>
    <scope>NUCLEOTIDE SEQUENCE [LARGE SCALE GENOMIC DNA]</scope>
    <source>
        <strain evidence="4 5">CGMCC 1.3430</strain>
    </source>
</reference>
<sequence>MRLLLVLLTIGLATPVLAKPERIIALAPHITELLFDIGAGEQLVAVSDFSDYPEAAKALPSVANYAHIQLEAVLALKPDLVIAWRTGNPQADLLRLQQLGVTVVYSDPLQLEDVAKELRQLGALTGHLQQAEALAQRYEKELAALRSRYQQQAPVRVFFAMSQQPLSTIANKAWPQQMLDLCGADNPFAVNRNDYPQLGPEQLLLANPELIIQPTTGARPIATGQWQQFSSLEAVQKQQFLTVDADLMYRFSRRSLVGAKALCKGIDQIRTKRAP</sequence>
<name>A0A1H4FYE9_ALKAM</name>
<proteinExistence type="predicted"/>
<evidence type="ECO:0000313" key="5">
    <source>
        <dbReference type="Proteomes" id="UP000198773"/>
    </source>
</evidence>